<protein>
    <submittedName>
        <fullName evidence="1">2012_t:CDS:1</fullName>
    </submittedName>
</protein>
<accession>A0A9N9FQY1</accession>
<evidence type="ECO:0000313" key="1">
    <source>
        <dbReference type="EMBL" id="CAG8551403.1"/>
    </source>
</evidence>
<proteinExistence type="predicted"/>
<organism evidence="1 2">
    <name type="scientific">Diversispora eburnea</name>
    <dbReference type="NCBI Taxonomy" id="1213867"/>
    <lineage>
        <taxon>Eukaryota</taxon>
        <taxon>Fungi</taxon>
        <taxon>Fungi incertae sedis</taxon>
        <taxon>Mucoromycota</taxon>
        <taxon>Glomeromycotina</taxon>
        <taxon>Glomeromycetes</taxon>
        <taxon>Diversisporales</taxon>
        <taxon>Diversisporaceae</taxon>
        <taxon>Diversispora</taxon>
    </lineage>
</organism>
<comment type="caution">
    <text evidence="1">The sequence shown here is derived from an EMBL/GenBank/DDBJ whole genome shotgun (WGS) entry which is preliminary data.</text>
</comment>
<keyword evidence="2" id="KW-1185">Reference proteome</keyword>
<evidence type="ECO:0000313" key="2">
    <source>
        <dbReference type="Proteomes" id="UP000789706"/>
    </source>
</evidence>
<dbReference type="EMBL" id="CAJVPK010000817">
    <property type="protein sequence ID" value="CAG8551403.1"/>
    <property type="molecule type" value="Genomic_DNA"/>
</dbReference>
<dbReference type="AlphaFoldDB" id="A0A9N9FQY1"/>
<reference evidence="1" key="1">
    <citation type="submission" date="2021-06" db="EMBL/GenBank/DDBJ databases">
        <authorList>
            <person name="Kallberg Y."/>
            <person name="Tangrot J."/>
            <person name="Rosling A."/>
        </authorList>
    </citation>
    <scope>NUCLEOTIDE SEQUENCE</scope>
    <source>
        <strain evidence="1">AZ414A</strain>
    </source>
</reference>
<dbReference type="Proteomes" id="UP000789706">
    <property type="component" value="Unassembled WGS sequence"/>
</dbReference>
<gene>
    <name evidence="1" type="ORF">DEBURN_LOCUS7117</name>
</gene>
<name>A0A9N9FQY1_9GLOM</name>
<sequence>MPKAGQWWWYQPIGLSFGSHVRNLHSFLHVSSLGLQQEALGLQVQIRSRSVIVRIRNNNHGKDS</sequence>